<keyword evidence="2" id="KW-1133">Transmembrane helix</keyword>
<dbReference type="Proteomes" id="UP000813824">
    <property type="component" value="Unassembled WGS sequence"/>
</dbReference>
<feature type="transmembrane region" description="Helical" evidence="2">
    <location>
        <begin position="69"/>
        <end position="91"/>
    </location>
</feature>
<keyword evidence="4" id="KW-1185">Reference proteome</keyword>
<sequence length="192" mass="20054">MHLLQLLLLESALLGVDTGDAILLVLLELMLGLLVLLGLMLLLESVEHCSIGLGIAIGNVHSRERGRMLVVGVVVVVKAGVLRAVMAVWVGTGKESGDETMGRTGGGEGEGEGGRTRLARDGGGREGREGQLTLYEKGRKEVSRSGGRLRVSGRRCWGRRGECGGESGSLAGGCGGRDGRGLRRRAEGAGEQ</sequence>
<evidence type="ECO:0000313" key="3">
    <source>
        <dbReference type="EMBL" id="KAH8097111.1"/>
    </source>
</evidence>
<evidence type="ECO:0000313" key="4">
    <source>
        <dbReference type="Proteomes" id="UP000813824"/>
    </source>
</evidence>
<feature type="compositionally biased region" description="Gly residues" evidence="1">
    <location>
        <begin position="164"/>
        <end position="176"/>
    </location>
</feature>
<reference evidence="3" key="1">
    <citation type="journal article" date="2021" name="New Phytol.">
        <title>Evolutionary innovations through gain and loss of genes in the ectomycorrhizal Boletales.</title>
        <authorList>
            <person name="Wu G."/>
            <person name="Miyauchi S."/>
            <person name="Morin E."/>
            <person name="Kuo A."/>
            <person name="Drula E."/>
            <person name="Varga T."/>
            <person name="Kohler A."/>
            <person name="Feng B."/>
            <person name="Cao Y."/>
            <person name="Lipzen A."/>
            <person name="Daum C."/>
            <person name="Hundley H."/>
            <person name="Pangilinan J."/>
            <person name="Johnson J."/>
            <person name="Barry K."/>
            <person name="LaButti K."/>
            <person name="Ng V."/>
            <person name="Ahrendt S."/>
            <person name="Min B."/>
            <person name="Choi I.G."/>
            <person name="Park H."/>
            <person name="Plett J.M."/>
            <person name="Magnuson J."/>
            <person name="Spatafora J.W."/>
            <person name="Nagy L.G."/>
            <person name="Henrissat B."/>
            <person name="Grigoriev I.V."/>
            <person name="Yang Z.L."/>
            <person name="Xu J."/>
            <person name="Martin F.M."/>
        </authorList>
    </citation>
    <scope>NUCLEOTIDE SEQUENCE</scope>
    <source>
        <strain evidence="3">KKN 215</strain>
    </source>
</reference>
<name>A0A8K0UKN1_9AGAR</name>
<feature type="compositionally biased region" description="Basic and acidic residues" evidence="1">
    <location>
        <begin position="112"/>
        <end position="129"/>
    </location>
</feature>
<feature type="compositionally biased region" description="Basic and acidic residues" evidence="1">
    <location>
        <begin position="177"/>
        <end position="192"/>
    </location>
</feature>
<evidence type="ECO:0000256" key="2">
    <source>
        <dbReference type="SAM" id="Phobius"/>
    </source>
</evidence>
<evidence type="ECO:0000256" key="1">
    <source>
        <dbReference type="SAM" id="MobiDB-lite"/>
    </source>
</evidence>
<feature type="region of interest" description="Disordered" evidence="1">
    <location>
        <begin position="95"/>
        <end position="146"/>
    </location>
</feature>
<protein>
    <submittedName>
        <fullName evidence="3">Uncharacterized protein</fullName>
    </submittedName>
</protein>
<accession>A0A8K0UKN1</accession>
<dbReference type="EMBL" id="JAEVFJ010000021">
    <property type="protein sequence ID" value="KAH8097111.1"/>
    <property type="molecule type" value="Genomic_DNA"/>
</dbReference>
<gene>
    <name evidence="3" type="ORF">BXZ70DRAFT_312338</name>
</gene>
<organism evidence="3 4">
    <name type="scientific">Cristinia sonorae</name>
    <dbReference type="NCBI Taxonomy" id="1940300"/>
    <lineage>
        <taxon>Eukaryota</taxon>
        <taxon>Fungi</taxon>
        <taxon>Dikarya</taxon>
        <taxon>Basidiomycota</taxon>
        <taxon>Agaricomycotina</taxon>
        <taxon>Agaricomycetes</taxon>
        <taxon>Agaricomycetidae</taxon>
        <taxon>Agaricales</taxon>
        <taxon>Pleurotineae</taxon>
        <taxon>Stephanosporaceae</taxon>
        <taxon>Cristinia</taxon>
    </lineage>
</organism>
<dbReference type="AlphaFoldDB" id="A0A8K0UKN1"/>
<comment type="caution">
    <text evidence="3">The sequence shown here is derived from an EMBL/GenBank/DDBJ whole genome shotgun (WGS) entry which is preliminary data.</text>
</comment>
<proteinExistence type="predicted"/>
<keyword evidence="2" id="KW-0812">Transmembrane</keyword>
<feature type="region of interest" description="Disordered" evidence="1">
    <location>
        <begin position="159"/>
        <end position="192"/>
    </location>
</feature>
<keyword evidence="2" id="KW-0472">Membrane</keyword>
<feature type="transmembrane region" description="Helical" evidence="2">
    <location>
        <begin position="31"/>
        <end position="57"/>
    </location>
</feature>